<sequence>MIERITARPKSERFSGDEAEMVVHDLENEDTTVQGCYIDEIIEKGNSVCFFPDSIEEAHRQGYDNCERCLLKRTSRLGVRLRIEE</sequence>
<protein>
    <recommendedName>
        <fullName evidence="2">Ada DNA repair metal-binding domain-containing protein</fullName>
    </recommendedName>
</protein>
<gene>
    <name evidence="1" type="ORF">S01H4_55439</name>
</gene>
<organism evidence="1">
    <name type="scientific">marine sediment metagenome</name>
    <dbReference type="NCBI Taxonomy" id="412755"/>
    <lineage>
        <taxon>unclassified sequences</taxon>
        <taxon>metagenomes</taxon>
        <taxon>ecological metagenomes</taxon>
    </lineage>
</organism>
<evidence type="ECO:0000313" key="1">
    <source>
        <dbReference type="EMBL" id="GAH18302.1"/>
    </source>
</evidence>
<dbReference type="EMBL" id="BART01031998">
    <property type="protein sequence ID" value="GAH18302.1"/>
    <property type="molecule type" value="Genomic_DNA"/>
</dbReference>
<name>X1DDK4_9ZZZZ</name>
<proteinExistence type="predicted"/>
<reference evidence="1" key="1">
    <citation type="journal article" date="2014" name="Front. Microbiol.">
        <title>High frequency of phylogenetically diverse reductive dehalogenase-homologous genes in deep subseafloor sedimentary metagenomes.</title>
        <authorList>
            <person name="Kawai M."/>
            <person name="Futagami T."/>
            <person name="Toyoda A."/>
            <person name="Takaki Y."/>
            <person name="Nishi S."/>
            <person name="Hori S."/>
            <person name="Arai W."/>
            <person name="Tsubouchi T."/>
            <person name="Morono Y."/>
            <person name="Uchiyama I."/>
            <person name="Ito T."/>
            <person name="Fujiyama A."/>
            <person name="Inagaki F."/>
            <person name="Takami H."/>
        </authorList>
    </citation>
    <scope>NUCLEOTIDE SEQUENCE</scope>
    <source>
        <strain evidence="1">Expedition CK06-06</strain>
    </source>
</reference>
<evidence type="ECO:0008006" key="2">
    <source>
        <dbReference type="Google" id="ProtNLM"/>
    </source>
</evidence>
<dbReference type="AlphaFoldDB" id="X1DDK4"/>
<accession>X1DDK4</accession>
<comment type="caution">
    <text evidence="1">The sequence shown here is derived from an EMBL/GenBank/DDBJ whole genome shotgun (WGS) entry which is preliminary data.</text>
</comment>